<accession>A0ABR3NK12</accession>
<organism evidence="1 2">
    <name type="scientific">Cirrhinus molitorella</name>
    <name type="common">mud carp</name>
    <dbReference type="NCBI Taxonomy" id="172907"/>
    <lineage>
        <taxon>Eukaryota</taxon>
        <taxon>Metazoa</taxon>
        <taxon>Chordata</taxon>
        <taxon>Craniata</taxon>
        <taxon>Vertebrata</taxon>
        <taxon>Euteleostomi</taxon>
        <taxon>Actinopterygii</taxon>
        <taxon>Neopterygii</taxon>
        <taxon>Teleostei</taxon>
        <taxon>Ostariophysi</taxon>
        <taxon>Cypriniformes</taxon>
        <taxon>Cyprinidae</taxon>
        <taxon>Labeoninae</taxon>
        <taxon>Labeonini</taxon>
        <taxon>Cirrhinus</taxon>
    </lineage>
</organism>
<dbReference type="Proteomes" id="UP001558613">
    <property type="component" value="Unassembled WGS sequence"/>
</dbReference>
<name>A0ABR3NK12_9TELE</name>
<sequence>MEFTPESPNITLLAAALDPRFRNLKFLPAAQGFKVQSTIQTMALAVAAKKQVRQPLQVKMEHPAQHTTPQKCMPRHVIPQHTGIRLQH</sequence>
<proteinExistence type="predicted"/>
<reference evidence="1 2" key="1">
    <citation type="submission" date="2023-09" db="EMBL/GenBank/DDBJ databases">
        <authorList>
            <person name="Wang M."/>
        </authorList>
    </citation>
    <scope>NUCLEOTIDE SEQUENCE [LARGE SCALE GENOMIC DNA]</scope>
    <source>
        <strain evidence="1">GT-2023</strain>
        <tissue evidence="1">Liver</tissue>
    </source>
</reference>
<comment type="caution">
    <text evidence="1">The sequence shown here is derived from an EMBL/GenBank/DDBJ whole genome shotgun (WGS) entry which is preliminary data.</text>
</comment>
<evidence type="ECO:0000313" key="1">
    <source>
        <dbReference type="EMBL" id="KAL1277141.1"/>
    </source>
</evidence>
<keyword evidence="2" id="KW-1185">Reference proteome</keyword>
<gene>
    <name evidence="1" type="ORF">QQF64_023814</name>
</gene>
<dbReference type="EMBL" id="JAYMGO010000003">
    <property type="protein sequence ID" value="KAL1277141.1"/>
    <property type="molecule type" value="Genomic_DNA"/>
</dbReference>
<protein>
    <submittedName>
        <fullName evidence="1">Uncharacterized protein</fullName>
    </submittedName>
</protein>
<evidence type="ECO:0000313" key="2">
    <source>
        <dbReference type="Proteomes" id="UP001558613"/>
    </source>
</evidence>